<dbReference type="InterPro" id="IPR051907">
    <property type="entry name" value="DoxX-like_oxidoreductase"/>
</dbReference>
<sequence length="213" mass="21885">MGRPPGRSGAPVTTPRTSSQTSPRTRPRTTLWHPDLWRLGSGHPGTARTRPARSGRDLGLLLLRATIGVIMFGHGTQKLFGWFGGSGLDGVAASFDRAGFPASRLFAVVAGLTEALGGAGLVLGLLTPLAGAAILGVMINAMAVVWSGSLYGSGGIEYEVVLAMGGAALALTGPGRFSVDHHLPVLREHRLDVGLASIALGLVLAAVVLLIRG</sequence>
<dbReference type="PANTHER" id="PTHR33452">
    <property type="entry name" value="OXIDOREDUCTASE CATD-RELATED"/>
    <property type="match status" value="1"/>
</dbReference>
<reference evidence="9" key="1">
    <citation type="submission" date="2020-12" db="EMBL/GenBank/DDBJ databases">
        <title>Genomic characterization of non-nitrogen-fixing Frankia strains.</title>
        <authorList>
            <person name="Carlos-Shanley C."/>
            <person name="Guerra T."/>
            <person name="Hahn D."/>
        </authorList>
    </citation>
    <scope>NUCLEOTIDE SEQUENCE</scope>
    <source>
        <strain evidence="9">CN6</strain>
    </source>
</reference>
<gene>
    <name evidence="9" type="ORF">I7412_30240</name>
</gene>
<evidence type="ECO:0000256" key="4">
    <source>
        <dbReference type="ARBA" id="ARBA00022692"/>
    </source>
</evidence>
<feature type="compositionally biased region" description="Low complexity" evidence="7">
    <location>
        <begin position="13"/>
        <end position="30"/>
    </location>
</feature>
<evidence type="ECO:0000256" key="1">
    <source>
        <dbReference type="ARBA" id="ARBA00004651"/>
    </source>
</evidence>
<evidence type="ECO:0000313" key="10">
    <source>
        <dbReference type="Proteomes" id="UP000604475"/>
    </source>
</evidence>
<keyword evidence="3" id="KW-1003">Cell membrane</keyword>
<feature type="transmembrane region" description="Helical" evidence="8">
    <location>
        <begin position="160"/>
        <end position="179"/>
    </location>
</feature>
<name>A0A937UTK6_9ACTN</name>
<comment type="similarity">
    <text evidence="2">Belongs to the DoxX family.</text>
</comment>
<dbReference type="AlphaFoldDB" id="A0A937UTK6"/>
<dbReference type="PANTHER" id="PTHR33452:SF1">
    <property type="entry name" value="INNER MEMBRANE PROTEIN YPHA-RELATED"/>
    <property type="match status" value="1"/>
</dbReference>
<evidence type="ECO:0000313" key="9">
    <source>
        <dbReference type="EMBL" id="MBL7631365.1"/>
    </source>
</evidence>
<dbReference type="Proteomes" id="UP000604475">
    <property type="component" value="Unassembled WGS sequence"/>
</dbReference>
<dbReference type="Pfam" id="PF07681">
    <property type="entry name" value="DoxX"/>
    <property type="match status" value="1"/>
</dbReference>
<organism evidence="9 10">
    <name type="scientific">Frankia nepalensis</name>
    <dbReference type="NCBI Taxonomy" id="1836974"/>
    <lineage>
        <taxon>Bacteria</taxon>
        <taxon>Bacillati</taxon>
        <taxon>Actinomycetota</taxon>
        <taxon>Actinomycetes</taxon>
        <taxon>Frankiales</taxon>
        <taxon>Frankiaceae</taxon>
        <taxon>Frankia</taxon>
    </lineage>
</organism>
<dbReference type="InterPro" id="IPR032808">
    <property type="entry name" value="DoxX"/>
</dbReference>
<evidence type="ECO:0000256" key="3">
    <source>
        <dbReference type="ARBA" id="ARBA00022475"/>
    </source>
</evidence>
<accession>A0A937UTK6</accession>
<evidence type="ECO:0000256" key="6">
    <source>
        <dbReference type="ARBA" id="ARBA00023136"/>
    </source>
</evidence>
<comment type="subcellular location">
    <subcellularLocation>
        <location evidence="1">Cell membrane</location>
        <topology evidence="1">Multi-pass membrane protein</topology>
    </subcellularLocation>
</comment>
<proteinExistence type="inferred from homology"/>
<dbReference type="GO" id="GO:0005886">
    <property type="term" value="C:plasma membrane"/>
    <property type="evidence" value="ECO:0007669"/>
    <property type="project" value="UniProtKB-SubCell"/>
</dbReference>
<evidence type="ECO:0000256" key="8">
    <source>
        <dbReference type="SAM" id="Phobius"/>
    </source>
</evidence>
<feature type="transmembrane region" description="Helical" evidence="8">
    <location>
        <begin position="191"/>
        <end position="211"/>
    </location>
</feature>
<protein>
    <submittedName>
        <fullName evidence="9">DoxX family protein</fullName>
    </submittedName>
</protein>
<keyword evidence="10" id="KW-1185">Reference proteome</keyword>
<evidence type="ECO:0000256" key="2">
    <source>
        <dbReference type="ARBA" id="ARBA00006679"/>
    </source>
</evidence>
<evidence type="ECO:0000256" key="5">
    <source>
        <dbReference type="ARBA" id="ARBA00022989"/>
    </source>
</evidence>
<feature type="region of interest" description="Disordered" evidence="7">
    <location>
        <begin position="1"/>
        <end position="30"/>
    </location>
</feature>
<comment type="caution">
    <text evidence="9">The sequence shown here is derived from an EMBL/GenBank/DDBJ whole genome shotgun (WGS) entry which is preliminary data.</text>
</comment>
<feature type="transmembrane region" description="Helical" evidence="8">
    <location>
        <begin position="58"/>
        <end position="76"/>
    </location>
</feature>
<dbReference type="EMBL" id="JAEACQ010000268">
    <property type="protein sequence ID" value="MBL7631365.1"/>
    <property type="molecule type" value="Genomic_DNA"/>
</dbReference>
<keyword evidence="4 8" id="KW-0812">Transmembrane</keyword>
<keyword evidence="5 8" id="KW-1133">Transmembrane helix</keyword>
<feature type="transmembrane region" description="Helical" evidence="8">
    <location>
        <begin position="105"/>
        <end position="126"/>
    </location>
</feature>
<evidence type="ECO:0000256" key="7">
    <source>
        <dbReference type="SAM" id="MobiDB-lite"/>
    </source>
</evidence>
<keyword evidence="6 8" id="KW-0472">Membrane</keyword>